<name>A0A9D1NB06_9FIRM</name>
<dbReference type="PANTHER" id="PTHR42788">
    <property type="entry name" value="TAURINE IMPORT ATP-BINDING PROTEIN-RELATED"/>
    <property type="match status" value="1"/>
</dbReference>
<evidence type="ECO:0000256" key="3">
    <source>
        <dbReference type="ARBA" id="ARBA00022840"/>
    </source>
</evidence>
<dbReference type="AlphaFoldDB" id="A0A9D1NB06"/>
<keyword evidence="3 5" id="KW-0067">ATP-binding</keyword>
<dbReference type="GO" id="GO:0005524">
    <property type="term" value="F:ATP binding"/>
    <property type="evidence" value="ECO:0007669"/>
    <property type="project" value="UniProtKB-KW"/>
</dbReference>
<keyword evidence="1" id="KW-0813">Transport</keyword>
<organism evidence="5 6">
    <name type="scientific">Candidatus Limadaptatus stercoripullorum</name>
    <dbReference type="NCBI Taxonomy" id="2840846"/>
    <lineage>
        <taxon>Bacteria</taxon>
        <taxon>Bacillati</taxon>
        <taxon>Bacillota</taxon>
        <taxon>Clostridia</taxon>
        <taxon>Eubacteriales</taxon>
        <taxon>Candidatus Limadaptatus</taxon>
    </lineage>
</organism>
<dbReference type="SMART" id="SM00382">
    <property type="entry name" value="AAA"/>
    <property type="match status" value="1"/>
</dbReference>
<evidence type="ECO:0000313" key="6">
    <source>
        <dbReference type="Proteomes" id="UP000886857"/>
    </source>
</evidence>
<dbReference type="InterPro" id="IPR050166">
    <property type="entry name" value="ABC_transporter_ATP-bind"/>
</dbReference>
<protein>
    <submittedName>
        <fullName evidence="5">ABC transporter ATP-binding protein</fullName>
    </submittedName>
</protein>
<gene>
    <name evidence="5" type="ORF">IAC73_05290</name>
</gene>
<accession>A0A9D1NB06</accession>
<keyword evidence="2" id="KW-0547">Nucleotide-binding</keyword>
<dbReference type="InterPro" id="IPR027417">
    <property type="entry name" value="P-loop_NTPase"/>
</dbReference>
<dbReference type="PROSITE" id="PS50893">
    <property type="entry name" value="ABC_TRANSPORTER_2"/>
    <property type="match status" value="1"/>
</dbReference>
<dbReference type="EMBL" id="DVOE01000080">
    <property type="protein sequence ID" value="HIU99237.1"/>
    <property type="molecule type" value="Genomic_DNA"/>
</dbReference>
<dbReference type="PROSITE" id="PS00211">
    <property type="entry name" value="ABC_TRANSPORTER_1"/>
    <property type="match status" value="1"/>
</dbReference>
<dbReference type="Proteomes" id="UP000886857">
    <property type="component" value="Unassembled WGS sequence"/>
</dbReference>
<dbReference type="Pfam" id="PF00005">
    <property type="entry name" value="ABC_tran"/>
    <property type="match status" value="1"/>
</dbReference>
<dbReference type="PANTHER" id="PTHR42788:SF19">
    <property type="entry name" value="ALIPHATIC SULFONATES IMPORT ATP-BINDING PROTEIN SSUB 2"/>
    <property type="match status" value="1"/>
</dbReference>
<dbReference type="GO" id="GO:0016887">
    <property type="term" value="F:ATP hydrolysis activity"/>
    <property type="evidence" value="ECO:0007669"/>
    <property type="project" value="InterPro"/>
</dbReference>
<evidence type="ECO:0000259" key="4">
    <source>
        <dbReference type="PROSITE" id="PS50893"/>
    </source>
</evidence>
<feature type="domain" description="ABC transporter" evidence="4">
    <location>
        <begin position="5"/>
        <end position="224"/>
    </location>
</feature>
<dbReference type="SUPFAM" id="SSF52540">
    <property type="entry name" value="P-loop containing nucleoside triphosphate hydrolases"/>
    <property type="match status" value="1"/>
</dbReference>
<reference evidence="5" key="2">
    <citation type="journal article" date="2021" name="PeerJ">
        <title>Extensive microbial diversity within the chicken gut microbiome revealed by metagenomics and culture.</title>
        <authorList>
            <person name="Gilroy R."/>
            <person name="Ravi A."/>
            <person name="Getino M."/>
            <person name="Pursley I."/>
            <person name="Horton D.L."/>
            <person name="Alikhan N.F."/>
            <person name="Baker D."/>
            <person name="Gharbi K."/>
            <person name="Hall N."/>
            <person name="Watson M."/>
            <person name="Adriaenssens E.M."/>
            <person name="Foster-Nyarko E."/>
            <person name="Jarju S."/>
            <person name="Secka A."/>
            <person name="Antonio M."/>
            <person name="Oren A."/>
            <person name="Chaudhuri R.R."/>
            <person name="La Ragione R."/>
            <person name="Hildebrand F."/>
            <person name="Pallen M.J."/>
        </authorList>
    </citation>
    <scope>NUCLEOTIDE SEQUENCE</scope>
    <source>
        <strain evidence="5">10406</strain>
    </source>
</reference>
<evidence type="ECO:0000256" key="1">
    <source>
        <dbReference type="ARBA" id="ARBA00022448"/>
    </source>
</evidence>
<comment type="caution">
    <text evidence="5">The sequence shown here is derived from an EMBL/GenBank/DDBJ whole genome shotgun (WGS) entry which is preliminary data.</text>
</comment>
<sequence>MNGGIEIRGLGVEFPGRRVFDGFDMVFPANAVSVLLGGSGVGKTTLLNAVAGLTPYTGEMTLPEGGVSYIFQKDRLIPQLSVYKNLDLVLKGIVRDKAERKRRITLMLEKLEIGSEAAKLPRELSGGQAQRVSVARAFLFPAPVLLMDEPFRALDIGLKFRLLDALAGLLGESPRTVIYVTHDPDECMYAADFWTVLSGSPAEVAGRGEITIPRGARDPASPVMAAERARLLSLLRDGAEE</sequence>
<reference evidence="5" key="1">
    <citation type="submission" date="2020-10" db="EMBL/GenBank/DDBJ databases">
        <authorList>
            <person name="Gilroy R."/>
        </authorList>
    </citation>
    <scope>NUCLEOTIDE SEQUENCE</scope>
    <source>
        <strain evidence="5">10406</strain>
    </source>
</reference>
<dbReference type="InterPro" id="IPR017871">
    <property type="entry name" value="ABC_transporter-like_CS"/>
</dbReference>
<evidence type="ECO:0000256" key="2">
    <source>
        <dbReference type="ARBA" id="ARBA00022741"/>
    </source>
</evidence>
<evidence type="ECO:0000313" key="5">
    <source>
        <dbReference type="EMBL" id="HIU99237.1"/>
    </source>
</evidence>
<dbReference type="InterPro" id="IPR003593">
    <property type="entry name" value="AAA+_ATPase"/>
</dbReference>
<dbReference type="InterPro" id="IPR003439">
    <property type="entry name" value="ABC_transporter-like_ATP-bd"/>
</dbReference>
<proteinExistence type="predicted"/>
<dbReference type="Gene3D" id="3.40.50.300">
    <property type="entry name" value="P-loop containing nucleotide triphosphate hydrolases"/>
    <property type="match status" value="1"/>
</dbReference>